<evidence type="ECO:0000313" key="3">
    <source>
        <dbReference type="EMBL" id="KAJ7714391.1"/>
    </source>
</evidence>
<dbReference type="InterPro" id="IPR036875">
    <property type="entry name" value="Znf_CCHC_sf"/>
</dbReference>
<dbReference type="AlphaFoldDB" id="A0AAD7MFP5"/>
<dbReference type="GO" id="GO:0003676">
    <property type="term" value="F:nucleic acid binding"/>
    <property type="evidence" value="ECO:0007669"/>
    <property type="project" value="InterPro"/>
</dbReference>
<keyword evidence="1" id="KW-0507">mRNA processing</keyword>
<feature type="compositionally biased region" description="Basic residues" evidence="2">
    <location>
        <begin position="86"/>
        <end position="95"/>
    </location>
</feature>
<dbReference type="GO" id="GO:0006397">
    <property type="term" value="P:mRNA processing"/>
    <property type="evidence" value="ECO:0007669"/>
    <property type="project" value="UniProtKB-KW"/>
</dbReference>
<sequence length="194" mass="20774">MALHRFFYNELLHRIKELLTHTDYDNTLNGLKLATRRIDARYWQHQGELEHECAQQKATSGGTYSKTSGNSGASPVSPSNNAGGKGKGKGNKLQKPRPSGSTPPAASGNAGQASTSMPAKPKAYVDKLDKSGKLKPEERKRYIKFKLCLFCGGSGHKTNECKKRPGNQALGKAGSVSTPPAPSADTSSSSESKK</sequence>
<dbReference type="EMBL" id="JARKIB010000326">
    <property type="protein sequence ID" value="KAJ7714391.1"/>
    <property type="molecule type" value="Genomic_DNA"/>
</dbReference>
<dbReference type="GO" id="GO:0008270">
    <property type="term" value="F:zinc ion binding"/>
    <property type="evidence" value="ECO:0007669"/>
    <property type="project" value="InterPro"/>
</dbReference>
<feature type="compositionally biased region" description="Polar residues" evidence="2">
    <location>
        <begin position="99"/>
        <end position="117"/>
    </location>
</feature>
<name>A0AAD7MFP5_9AGAR</name>
<feature type="compositionally biased region" description="Polar residues" evidence="2">
    <location>
        <begin position="56"/>
        <end position="79"/>
    </location>
</feature>
<gene>
    <name evidence="3" type="ORF">B0H16DRAFT_1742690</name>
</gene>
<feature type="compositionally biased region" description="Low complexity" evidence="2">
    <location>
        <begin position="175"/>
        <end position="194"/>
    </location>
</feature>
<evidence type="ECO:0008006" key="5">
    <source>
        <dbReference type="Google" id="ProtNLM"/>
    </source>
</evidence>
<evidence type="ECO:0000256" key="1">
    <source>
        <dbReference type="ARBA" id="ARBA00022664"/>
    </source>
</evidence>
<reference evidence="3" key="1">
    <citation type="submission" date="2023-03" db="EMBL/GenBank/DDBJ databases">
        <title>Massive genome expansion in bonnet fungi (Mycena s.s.) driven by repeated elements and novel gene families across ecological guilds.</title>
        <authorList>
            <consortium name="Lawrence Berkeley National Laboratory"/>
            <person name="Harder C.B."/>
            <person name="Miyauchi S."/>
            <person name="Viragh M."/>
            <person name="Kuo A."/>
            <person name="Thoen E."/>
            <person name="Andreopoulos B."/>
            <person name="Lu D."/>
            <person name="Skrede I."/>
            <person name="Drula E."/>
            <person name="Henrissat B."/>
            <person name="Morin E."/>
            <person name="Kohler A."/>
            <person name="Barry K."/>
            <person name="LaButti K."/>
            <person name="Morin E."/>
            <person name="Salamov A."/>
            <person name="Lipzen A."/>
            <person name="Mereny Z."/>
            <person name="Hegedus B."/>
            <person name="Baldrian P."/>
            <person name="Stursova M."/>
            <person name="Weitz H."/>
            <person name="Taylor A."/>
            <person name="Grigoriev I.V."/>
            <person name="Nagy L.G."/>
            <person name="Martin F."/>
            <person name="Kauserud H."/>
        </authorList>
    </citation>
    <scope>NUCLEOTIDE SEQUENCE</scope>
    <source>
        <strain evidence="3">CBHHK182m</strain>
    </source>
</reference>
<dbReference type="SUPFAM" id="SSF57756">
    <property type="entry name" value="Retrovirus zinc finger-like domains"/>
    <property type="match status" value="1"/>
</dbReference>
<evidence type="ECO:0000313" key="4">
    <source>
        <dbReference type="Proteomes" id="UP001215598"/>
    </source>
</evidence>
<comment type="caution">
    <text evidence="3">The sequence shown here is derived from an EMBL/GenBank/DDBJ whole genome shotgun (WGS) entry which is preliminary data.</text>
</comment>
<feature type="region of interest" description="Disordered" evidence="2">
    <location>
        <begin position="152"/>
        <end position="194"/>
    </location>
</feature>
<dbReference type="Proteomes" id="UP001215598">
    <property type="component" value="Unassembled WGS sequence"/>
</dbReference>
<protein>
    <recommendedName>
        <fullName evidence="5">CCHC-type domain-containing protein</fullName>
    </recommendedName>
</protein>
<organism evidence="3 4">
    <name type="scientific">Mycena metata</name>
    <dbReference type="NCBI Taxonomy" id="1033252"/>
    <lineage>
        <taxon>Eukaryota</taxon>
        <taxon>Fungi</taxon>
        <taxon>Dikarya</taxon>
        <taxon>Basidiomycota</taxon>
        <taxon>Agaricomycotina</taxon>
        <taxon>Agaricomycetes</taxon>
        <taxon>Agaricomycetidae</taxon>
        <taxon>Agaricales</taxon>
        <taxon>Marasmiineae</taxon>
        <taxon>Mycenaceae</taxon>
        <taxon>Mycena</taxon>
    </lineage>
</organism>
<proteinExistence type="predicted"/>
<evidence type="ECO:0000256" key="2">
    <source>
        <dbReference type="SAM" id="MobiDB-lite"/>
    </source>
</evidence>
<keyword evidence="4" id="KW-1185">Reference proteome</keyword>
<accession>A0AAD7MFP5</accession>
<feature type="region of interest" description="Disordered" evidence="2">
    <location>
        <begin position="53"/>
        <end position="121"/>
    </location>
</feature>